<name>A0A2T8HY02_9RHOB</name>
<protein>
    <submittedName>
        <fullName evidence="2">TIGR01244 family phosphatase</fullName>
    </submittedName>
</protein>
<dbReference type="OrthoDB" id="9805710at2"/>
<feature type="domain" description="Beta-lactamase hydrolase-like protein phosphatase-like" evidence="1">
    <location>
        <begin position="2"/>
        <end position="110"/>
    </location>
</feature>
<keyword evidence="3" id="KW-1185">Reference proteome</keyword>
<comment type="caution">
    <text evidence="2">The sequence shown here is derived from an EMBL/GenBank/DDBJ whole genome shotgun (WGS) entry which is preliminary data.</text>
</comment>
<proteinExistence type="predicted"/>
<sequence length="143" mass="15136">MDIRPLTETYAVSPQIQPEDIQAIADAGYAMVICNRPDGEIPPELAAETLRPLVEAAGMGFVVNPVVGGALTTENVEAQRAAMDGTERKVLAYCASGNRSSIVWALAMAGRLPTDALIEAGAAYGYQIGQFRDLIEGLAQKAE</sequence>
<evidence type="ECO:0000259" key="1">
    <source>
        <dbReference type="Pfam" id="PF04273"/>
    </source>
</evidence>
<dbReference type="InterPro" id="IPR029021">
    <property type="entry name" value="Prot-tyrosine_phosphatase-like"/>
</dbReference>
<dbReference type="AlphaFoldDB" id="A0A2T8HY02"/>
<organism evidence="2 3">
    <name type="scientific">Pararhodobacter oceanensis</name>
    <dbReference type="NCBI Taxonomy" id="2172121"/>
    <lineage>
        <taxon>Bacteria</taxon>
        <taxon>Pseudomonadati</taxon>
        <taxon>Pseudomonadota</taxon>
        <taxon>Alphaproteobacteria</taxon>
        <taxon>Rhodobacterales</taxon>
        <taxon>Paracoccaceae</taxon>
        <taxon>Pararhodobacter</taxon>
    </lineage>
</organism>
<dbReference type="Proteomes" id="UP000245911">
    <property type="component" value="Unassembled WGS sequence"/>
</dbReference>
<gene>
    <name evidence="2" type="ORF">DDE20_01735</name>
</gene>
<dbReference type="EMBL" id="QDKM01000001">
    <property type="protein sequence ID" value="PVH30303.1"/>
    <property type="molecule type" value="Genomic_DNA"/>
</dbReference>
<reference evidence="2 3" key="1">
    <citation type="submission" date="2018-04" db="EMBL/GenBank/DDBJ databases">
        <title>Pararhodobacter oceanense sp. nov., isolated from marine intertidal sediment.</title>
        <authorList>
            <person name="Wang X.-L."/>
            <person name="Du Z.-J."/>
        </authorList>
    </citation>
    <scope>NUCLEOTIDE SEQUENCE [LARGE SCALE GENOMIC DNA]</scope>
    <source>
        <strain evidence="2 3">AM505</strain>
    </source>
</reference>
<evidence type="ECO:0000313" key="2">
    <source>
        <dbReference type="EMBL" id="PVH30303.1"/>
    </source>
</evidence>
<dbReference type="NCBIfam" id="TIGR01244">
    <property type="entry name" value="TIGR01244 family sulfur transferase"/>
    <property type="match status" value="1"/>
</dbReference>
<dbReference type="InterPro" id="IPR005939">
    <property type="entry name" value="BLH_phosphatase-like"/>
</dbReference>
<dbReference type="Pfam" id="PF04273">
    <property type="entry name" value="BLH_phosphatase"/>
    <property type="match status" value="1"/>
</dbReference>
<dbReference type="CDD" id="cd14503">
    <property type="entry name" value="PTP-bact"/>
    <property type="match status" value="1"/>
</dbReference>
<dbReference type="RefSeq" id="WP_116556713.1">
    <property type="nucleotide sequence ID" value="NZ_QDKM01000001.1"/>
</dbReference>
<evidence type="ECO:0000313" key="3">
    <source>
        <dbReference type="Proteomes" id="UP000245911"/>
    </source>
</evidence>
<accession>A0A2T8HY02</accession>
<dbReference type="Gene3D" id="3.90.190.10">
    <property type="entry name" value="Protein tyrosine phosphatase superfamily"/>
    <property type="match status" value="1"/>
</dbReference>
<dbReference type="GO" id="GO:0016787">
    <property type="term" value="F:hydrolase activity"/>
    <property type="evidence" value="ECO:0007669"/>
    <property type="project" value="InterPro"/>
</dbReference>